<dbReference type="PANTHER" id="PTHR46442:SF9">
    <property type="entry name" value="DIRIGENT PROTEIN"/>
    <property type="match status" value="1"/>
</dbReference>
<gene>
    <name evidence="5" type="ORF">CCACVL1_13515</name>
</gene>
<comment type="function">
    <text evidence="4">Dirigent proteins impart stereoselectivity on the phenoxy radical-coupling reaction, yielding optically active lignans from two molecules of coniferyl alcohol in the biosynthesis of lignans, flavonolignans, and alkaloids and thus plays a central role in plant secondary metabolism.</text>
</comment>
<evidence type="ECO:0000256" key="1">
    <source>
        <dbReference type="ARBA" id="ARBA00010746"/>
    </source>
</evidence>
<keyword evidence="6" id="KW-1185">Reference proteome</keyword>
<dbReference type="OMA" id="NKPCKRF"/>
<dbReference type="GO" id="GO:0009699">
    <property type="term" value="P:phenylpropanoid biosynthetic process"/>
    <property type="evidence" value="ECO:0007669"/>
    <property type="project" value="UniProtKB-ARBA"/>
</dbReference>
<dbReference type="EMBL" id="AWWV01010365">
    <property type="protein sequence ID" value="OMO79674.1"/>
    <property type="molecule type" value="Genomic_DNA"/>
</dbReference>
<dbReference type="OrthoDB" id="674745at2759"/>
<reference evidence="5 6" key="1">
    <citation type="submission" date="2013-09" db="EMBL/GenBank/DDBJ databases">
        <title>Corchorus capsularis genome sequencing.</title>
        <authorList>
            <person name="Alam M."/>
            <person name="Haque M.S."/>
            <person name="Islam M.S."/>
            <person name="Emdad E.M."/>
            <person name="Islam M.M."/>
            <person name="Ahmed B."/>
            <person name="Halim A."/>
            <person name="Hossen Q.M.M."/>
            <person name="Hossain M.Z."/>
            <person name="Ahmed R."/>
            <person name="Khan M.M."/>
            <person name="Islam R."/>
            <person name="Rashid M.M."/>
            <person name="Khan S.A."/>
            <person name="Rahman M.S."/>
            <person name="Alam M."/>
        </authorList>
    </citation>
    <scope>NUCLEOTIDE SEQUENCE [LARGE SCALE GENOMIC DNA]</scope>
    <source>
        <strain evidence="6">cv. CVL-1</strain>
        <tissue evidence="5">Whole seedling</tissue>
    </source>
</reference>
<dbReference type="InterPro" id="IPR044859">
    <property type="entry name" value="Allene_oxi_cyc_Dirigent"/>
</dbReference>
<dbReference type="AlphaFoldDB" id="A0A1R3IAT6"/>
<dbReference type="Proteomes" id="UP000188268">
    <property type="component" value="Unassembled WGS sequence"/>
</dbReference>
<keyword evidence="3 4" id="KW-0964">Secreted</keyword>
<dbReference type="Pfam" id="PF03018">
    <property type="entry name" value="Dirigent"/>
    <property type="match status" value="2"/>
</dbReference>
<keyword evidence="4" id="KW-0052">Apoplast</keyword>
<organism evidence="5 6">
    <name type="scientific">Corchorus capsularis</name>
    <name type="common">Jute</name>
    <dbReference type="NCBI Taxonomy" id="210143"/>
    <lineage>
        <taxon>Eukaryota</taxon>
        <taxon>Viridiplantae</taxon>
        <taxon>Streptophyta</taxon>
        <taxon>Embryophyta</taxon>
        <taxon>Tracheophyta</taxon>
        <taxon>Spermatophyta</taxon>
        <taxon>Magnoliopsida</taxon>
        <taxon>eudicotyledons</taxon>
        <taxon>Gunneridae</taxon>
        <taxon>Pentapetalae</taxon>
        <taxon>rosids</taxon>
        <taxon>malvids</taxon>
        <taxon>Malvales</taxon>
        <taxon>Malvaceae</taxon>
        <taxon>Grewioideae</taxon>
        <taxon>Apeibeae</taxon>
        <taxon>Corchorus</taxon>
    </lineage>
</organism>
<comment type="similarity">
    <text evidence="1 4">Belongs to the plant dirigent protein family.</text>
</comment>
<sequence>MASKLGMGSLYCMLFLLFIVSQNPVSGRNKVLDPKKPCKQFVLYYHDILFGGDDVANATSAAATNATKLGNTYFGMLVVFDDPVTKDQHLLSHPVARAQGFYFYDMKTDYNAWFAYTLIFNSTDHKGTLNIMGADMMMEKTRDLSVVGGTGAYPNKSNKKQYKPCKELSFYMHDILYNGHNLENSTSAIIGAPKGFNLTHLADPISWFGDLVVFDNPLTLDNNLHSQPIGKAQGFYLYDSKIPYSAWHGFSFVLNTTDYKGSIDMVGANADILGQPVRNLSIVGGTGDFFMHRGIASLMSDDIQGEAYFRLKFDLKFYECW</sequence>
<dbReference type="Gene3D" id="2.40.480.10">
    <property type="entry name" value="Allene oxide cyclase-like"/>
    <property type="match status" value="2"/>
</dbReference>
<dbReference type="STRING" id="210143.A0A1R3IAT6"/>
<evidence type="ECO:0000313" key="6">
    <source>
        <dbReference type="Proteomes" id="UP000188268"/>
    </source>
</evidence>
<accession>A0A1R3IAT6</accession>
<proteinExistence type="inferred from homology"/>
<evidence type="ECO:0000313" key="5">
    <source>
        <dbReference type="EMBL" id="OMO79674.1"/>
    </source>
</evidence>
<comment type="caution">
    <text evidence="5">The sequence shown here is derived from an EMBL/GenBank/DDBJ whole genome shotgun (WGS) entry which is preliminary data.</text>
</comment>
<dbReference type="Gramene" id="OMO79674">
    <property type="protein sequence ID" value="OMO79674"/>
    <property type="gene ID" value="CCACVL1_13515"/>
</dbReference>
<evidence type="ECO:0000256" key="2">
    <source>
        <dbReference type="ARBA" id="ARBA00011738"/>
    </source>
</evidence>
<keyword evidence="4" id="KW-0732">Signal</keyword>
<dbReference type="GO" id="GO:0048046">
    <property type="term" value="C:apoplast"/>
    <property type="evidence" value="ECO:0007669"/>
    <property type="project" value="UniProtKB-SubCell"/>
</dbReference>
<protein>
    <recommendedName>
        <fullName evidence="4">Dirigent protein</fullName>
    </recommendedName>
</protein>
<evidence type="ECO:0000256" key="4">
    <source>
        <dbReference type="RuleBase" id="RU363099"/>
    </source>
</evidence>
<feature type="chain" id="PRO_5011829316" description="Dirigent protein" evidence="4">
    <location>
        <begin position="28"/>
        <end position="321"/>
    </location>
</feature>
<dbReference type="PANTHER" id="PTHR46442">
    <property type="entry name" value="DIRIGENT PROTEIN"/>
    <property type="match status" value="1"/>
</dbReference>
<comment type="subcellular location">
    <subcellularLocation>
        <location evidence="4">Secreted</location>
        <location evidence="4">Extracellular space</location>
        <location evidence="4">Apoplast</location>
    </subcellularLocation>
</comment>
<feature type="signal peptide" evidence="4">
    <location>
        <begin position="1"/>
        <end position="27"/>
    </location>
</feature>
<evidence type="ECO:0000256" key="3">
    <source>
        <dbReference type="ARBA" id="ARBA00022525"/>
    </source>
</evidence>
<dbReference type="InterPro" id="IPR004265">
    <property type="entry name" value="Dirigent"/>
</dbReference>
<name>A0A1R3IAT6_COCAP</name>
<comment type="subunit">
    <text evidence="2 4">Homodimer.</text>
</comment>